<evidence type="ECO:0000256" key="1">
    <source>
        <dbReference type="SAM" id="MobiDB-lite"/>
    </source>
</evidence>
<evidence type="ECO:0000313" key="3">
    <source>
        <dbReference type="Proteomes" id="UP001412239"/>
    </source>
</evidence>
<gene>
    <name evidence="2" type="ORF">GSTUAT00007089001</name>
</gene>
<sequence length="238" mass="26944">MSALSVYIAEYRLAEKQRAVEILRELAKLFCKTHDHEITPLGPAPGNEVRGYKMSIGCGEAGIGWQVEMWRDSSWKKIVRCKKVSHPVEPGSTRFHILLLPVGVWQGAVCDDILELHRSGRLEEEWWDYPIPLSENHKDAMYFHPPPQARLLLFIFLIVGEWKSDYYNEPATNDDPENEIRAIKAGYKGHGPTKVVYCPGSYSVASIMNARKHEADNRGWDEGSSEGEDESEDSEEGG</sequence>
<organism evidence="2 3">
    <name type="scientific">Tuber aestivum</name>
    <name type="common">summer truffle</name>
    <dbReference type="NCBI Taxonomy" id="59557"/>
    <lineage>
        <taxon>Eukaryota</taxon>
        <taxon>Fungi</taxon>
        <taxon>Dikarya</taxon>
        <taxon>Ascomycota</taxon>
        <taxon>Pezizomycotina</taxon>
        <taxon>Pezizomycetes</taxon>
        <taxon>Pezizales</taxon>
        <taxon>Tuberaceae</taxon>
        <taxon>Tuber</taxon>
    </lineage>
</organism>
<dbReference type="AlphaFoldDB" id="A0A292PNW2"/>
<reference evidence="2" key="1">
    <citation type="submission" date="2015-10" db="EMBL/GenBank/DDBJ databases">
        <authorList>
            <person name="Regsiter A."/>
            <person name="william w."/>
        </authorList>
    </citation>
    <scope>NUCLEOTIDE SEQUENCE</scope>
    <source>
        <strain evidence="2">Montdore</strain>
    </source>
</reference>
<protein>
    <submittedName>
        <fullName evidence="2">Uncharacterized protein</fullName>
    </submittedName>
</protein>
<dbReference type="EMBL" id="LN891112">
    <property type="protein sequence ID" value="CUS08804.1"/>
    <property type="molecule type" value="Genomic_DNA"/>
</dbReference>
<keyword evidence="3" id="KW-1185">Reference proteome</keyword>
<feature type="region of interest" description="Disordered" evidence="1">
    <location>
        <begin position="213"/>
        <end position="238"/>
    </location>
</feature>
<name>A0A292PNW2_9PEZI</name>
<dbReference type="Proteomes" id="UP001412239">
    <property type="component" value="Unassembled WGS sequence"/>
</dbReference>
<proteinExistence type="predicted"/>
<accession>A0A292PNW2</accession>
<evidence type="ECO:0000313" key="2">
    <source>
        <dbReference type="EMBL" id="CUS08804.1"/>
    </source>
</evidence>
<feature type="compositionally biased region" description="Acidic residues" evidence="1">
    <location>
        <begin position="223"/>
        <end position="238"/>
    </location>
</feature>